<feature type="transmembrane region" description="Helical" evidence="2">
    <location>
        <begin position="195"/>
        <end position="212"/>
    </location>
</feature>
<dbReference type="EMBL" id="CAICTM010001600">
    <property type="protein sequence ID" value="CAB9524906.1"/>
    <property type="molecule type" value="Genomic_DNA"/>
</dbReference>
<protein>
    <submittedName>
        <fullName evidence="4">Predicted membrane protein (DUF2214)</fullName>
    </submittedName>
</protein>
<accession>A0A9N8HT25</accession>
<evidence type="ECO:0000313" key="5">
    <source>
        <dbReference type="Proteomes" id="UP001153069"/>
    </source>
</evidence>
<gene>
    <name evidence="4" type="ORF">SEMRO_1602_G285250.1</name>
</gene>
<comment type="caution">
    <text evidence="4">The sequence shown here is derived from an EMBL/GenBank/DDBJ whole genome shotgun (WGS) entry which is preliminary data.</text>
</comment>
<dbReference type="Proteomes" id="UP001153069">
    <property type="component" value="Unassembled WGS sequence"/>
</dbReference>
<keyword evidence="5" id="KW-1185">Reference proteome</keyword>
<feature type="transmembrane region" description="Helical" evidence="2">
    <location>
        <begin position="142"/>
        <end position="164"/>
    </location>
</feature>
<feature type="chain" id="PRO_5040127974" evidence="3">
    <location>
        <begin position="24"/>
        <end position="263"/>
    </location>
</feature>
<dbReference type="Pfam" id="PF09980">
    <property type="entry name" value="DUF2214"/>
    <property type="match status" value="1"/>
</dbReference>
<keyword evidence="3" id="KW-0732">Signal</keyword>
<feature type="transmembrane region" description="Helical" evidence="2">
    <location>
        <begin position="218"/>
        <end position="236"/>
    </location>
</feature>
<proteinExistence type="predicted"/>
<evidence type="ECO:0000256" key="2">
    <source>
        <dbReference type="SAM" id="Phobius"/>
    </source>
</evidence>
<keyword evidence="2" id="KW-0472">Membrane</keyword>
<dbReference type="AlphaFoldDB" id="A0A9N8HT25"/>
<keyword evidence="2" id="KW-1133">Transmembrane helix</keyword>
<feature type="compositionally biased region" description="Polar residues" evidence="1">
    <location>
        <begin position="48"/>
        <end position="60"/>
    </location>
</feature>
<reference evidence="4" key="1">
    <citation type="submission" date="2020-06" db="EMBL/GenBank/DDBJ databases">
        <authorList>
            <consortium name="Plant Systems Biology data submission"/>
        </authorList>
    </citation>
    <scope>NUCLEOTIDE SEQUENCE</scope>
    <source>
        <strain evidence="4">D6</strain>
    </source>
</reference>
<sequence length="263" mass="29158">MMGMKRLVLTLLLSSWLHQGGYGFQPLHPQRQSRNLQVALAALRVPQNPLTSSNNKQGNPPENLLVEDRSDNEEAPSLNTAAGGLITERFLIKKNMSQEDEIKINNADGIYGLSAFSLLISGYFRVTEFAKGWDFYQHEPIFWLKMSSVAVLGGLSFFPAIVFFKRDQARQQGQTLAPLSDALVERITTLINAEILALLTIPLFASLMARGVLYMDNFPWPLGVVLYVVSLGGAGYKYGKEAFEMIESEQALVPIGKEEEASS</sequence>
<evidence type="ECO:0000256" key="3">
    <source>
        <dbReference type="SAM" id="SignalP"/>
    </source>
</evidence>
<dbReference type="InterPro" id="IPR018706">
    <property type="entry name" value="DUF2214_membrane"/>
</dbReference>
<organism evidence="4 5">
    <name type="scientific">Seminavis robusta</name>
    <dbReference type="NCBI Taxonomy" id="568900"/>
    <lineage>
        <taxon>Eukaryota</taxon>
        <taxon>Sar</taxon>
        <taxon>Stramenopiles</taxon>
        <taxon>Ochrophyta</taxon>
        <taxon>Bacillariophyta</taxon>
        <taxon>Bacillariophyceae</taxon>
        <taxon>Bacillariophycidae</taxon>
        <taxon>Naviculales</taxon>
        <taxon>Naviculaceae</taxon>
        <taxon>Seminavis</taxon>
    </lineage>
</organism>
<evidence type="ECO:0000256" key="1">
    <source>
        <dbReference type="SAM" id="MobiDB-lite"/>
    </source>
</evidence>
<feature type="signal peptide" evidence="3">
    <location>
        <begin position="1"/>
        <end position="23"/>
    </location>
</feature>
<evidence type="ECO:0000313" key="4">
    <source>
        <dbReference type="EMBL" id="CAB9524906.1"/>
    </source>
</evidence>
<keyword evidence="2" id="KW-0812">Transmembrane</keyword>
<name>A0A9N8HT25_9STRA</name>
<feature type="region of interest" description="Disordered" evidence="1">
    <location>
        <begin position="48"/>
        <end position="78"/>
    </location>
</feature>
<dbReference type="OrthoDB" id="495663at2759"/>